<dbReference type="InterPro" id="IPR027417">
    <property type="entry name" value="P-loop_NTPase"/>
</dbReference>
<evidence type="ECO:0000313" key="7">
    <source>
        <dbReference type="Proteomes" id="UP000290759"/>
    </source>
</evidence>
<protein>
    <submittedName>
        <fullName evidence="6">ABC transporter ATP-binding protein</fullName>
    </submittedName>
</protein>
<dbReference type="GO" id="GO:0016887">
    <property type="term" value="F:ATP hydrolysis activity"/>
    <property type="evidence" value="ECO:0007669"/>
    <property type="project" value="InterPro"/>
</dbReference>
<dbReference type="Pfam" id="PF00005">
    <property type="entry name" value="ABC_tran"/>
    <property type="match status" value="1"/>
</dbReference>
<sequence length="262" mass="27671">MTSATAERREAGPTLVAMDGVGRRFADGTAALDGLDLAVRAGEVLSLVGPSGCGKSTVLRLLAGLDRPSAGRIAWPQGRTEVGFVFQDATLMPWATAADNVRLPLRLRGIQRREAAPRVAEALERVGLGRFAGHRPAQLSGGMRMRVSIARALVVRPTLLLMDEPFAALDEITRFRLNDDLAALAAALGTTLVFVTHSVGESVFLSDRVVVMASHPGRAVAEVAVPGRRARTREFRTAPAYAALCAETAAALRAAMGDEGPP</sequence>
<dbReference type="InterPro" id="IPR003593">
    <property type="entry name" value="AAA+_ATPase"/>
</dbReference>
<keyword evidence="4 6" id="KW-0067">ATP-binding</keyword>
<feature type="domain" description="ABC transporter" evidence="5">
    <location>
        <begin position="16"/>
        <end position="239"/>
    </location>
</feature>
<dbReference type="SMART" id="SM00382">
    <property type="entry name" value="AAA"/>
    <property type="match status" value="1"/>
</dbReference>
<dbReference type="RefSeq" id="WP_129224078.1">
    <property type="nucleotide sequence ID" value="NZ_QYBB01000003.1"/>
</dbReference>
<dbReference type="Proteomes" id="UP000290759">
    <property type="component" value="Unassembled WGS sequence"/>
</dbReference>
<dbReference type="OrthoDB" id="9807242at2"/>
<keyword evidence="7" id="KW-1185">Reference proteome</keyword>
<reference evidence="6 7" key="1">
    <citation type="submission" date="2018-12" db="EMBL/GenBank/DDBJ databases">
        <authorList>
            <person name="Grouzdev D.S."/>
            <person name="Krutkina M.S."/>
        </authorList>
    </citation>
    <scope>NUCLEOTIDE SEQUENCE [LARGE SCALE GENOMIC DNA]</scope>
    <source>
        <strain evidence="6 7">RmlP026</strain>
    </source>
</reference>
<comment type="caution">
    <text evidence="6">The sequence shown here is derived from an EMBL/GenBank/DDBJ whole genome shotgun (WGS) entry which is preliminary data.</text>
</comment>
<comment type="similarity">
    <text evidence="1">Belongs to the ABC transporter superfamily.</text>
</comment>
<dbReference type="GO" id="GO:0005524">
    <property type="term" value="F:ATP binding"/>
    <property type="evidence" value="ECO:0007669"/>
    <property type="project" value="UniProtKB-KW"/>
</dbReference>
<dbReference type="Gene3D" id="3.40.50.300">
    <property type="entry name" value="P-loop containing nucleotide triphosphate hydrolases"/>
    <property type="match status" value="1"/>
</dbReference>
<dbReference type="InterPro" id="IPR017871">
    <property type="entry name" value="ABC_transporter-like_CS"/>
</dbReference>
<evidence type="ECO:0000256" key="3">
    <source>
        <dbReference type="ARBA" id="ARBA00022741"/>
    </source>
</evidence>
<dbReference type="InterPro" id="IPR003439">
    <property type="entry name" value="ABC_transporter-like_ATP-bd"/>
</dbReference>
<evidence type="ECO:0000259" key="5">
    <source>
        <dbReference type="PROSITE" id="PS50893"/>
    </source>
</evidence>
<dbReference type="InterPro" id="IPR050166">
    <property type="entry name" value="ABC_transporter_ATP-bind"/>
</dbReference>
<evidence type="ECO:0000256" key="1">
    <source>
        <dbReference type="ARBA" id="ARBA00005417"/>
    </source>
</evidence>
<reference evidence="6 7" key="2">
    <citation type="submission" date="2019-02" db="EMBL/GenBank/DDBJ databases">
        <title>'Lichenibacterium ramalinii' gen. nov. sp. nov., 'Lichenibacterium minor' gen. nov. sp. nov.</title>
        <authorList>
            <person name="Pankratov T."/>
        </authorList>
    </citation>
    <scope>NUCLEOTIDE SEQUENCE [LARGE SCALE GENOMIC DNA]</scope>
    <source>
        <strain evidence="6 7">RmlP026</strain>
    </source>
</reference>
<dbReference type="SUPFAM" id="SSF52540">
    <property type="entry name" value="P-loop containing nucleoside triphosphate hydrolases"/>
    <property type="match status" value="1"/>
</dbReference>
<name>A0A4Q2UD47_9HYPH</name>
<evidence type="ECO:0000256" key="2">
    <source>
        <dbReference type="ARBA" id="ARBA00022448"/>
    </source>
</evidence>
<gene>
    <name evidence="6" type="ORF">D3273_04925</name>
</gene>
<dbReference type="PANTHER" id="PTHR42788">
    <property type="entry name" value="TAURINE IMPORT ATP-BINDING PROTEIN-RELATED"/>
    <property type="match status" value="1"/>
</dbReference>
<evidence type="ECO:0000313" key="6">
    <source>
        <dbReference type="EMBL" id="RYC33211.1"/>
    </source>
</evidence>
<evidence type="ECO:0000256" key="4">
    <source>
        <dbReference type="ARBA" id="ARBA00022840"/>
    </source>
</evidence>
<keyword evidence="3" id="KW-0547">Nucleotide-binding</keyword>
<dbReference type="PANTHER" id="PTHR42788:SF19">
    <property type="entry name" value="ALIPHATIC SULFONATES IMPORT ATP-BINDING PROTEIN SSUB 2"/>
    <property type="match status" value="1"/>
</dbReference>
<keyword evidence="2" id="KW-0813">Transport</keyword>
<organism evidence="6 7">
    <name type="scientific">Lichenibacterium minor</name>
    <dbReference type="NCBI Taxonomy" id="2316528"/>
    <lineage>
        <taxon>Bacteria</taxon>
        <taxon>Pseudomonadati</taxon>
        <taxon>Pseudomonadota</taxon>
        <taxon>Alphaproteobacteria</taxon>
        <taxon>Hyphomicrobiales</taxon>
        <taxon>Lichenihabitantaceae</taxon>
        <taxon>Lichenibacterium</taxon>
    </lineage>
</organism>
<dbReference type="PROSITE" id="PS50893">
    <property type="entry name" value="ABC_TRANSPORTER_2"/>
    <property type="match status" value="1"/>
</dbReference>
<dbReference type="PROSITE" id="PS00211">
    <property type="entry name" value="ABC_TRANSPORTER_1"/>
    <property type="match status" value="1"/>
</dbReference>
<dbReference type="AlphaFoldDB" id="A0A4Q2UD47"/>
<proteinExistence type="inferred from homology"/>
<dbReference type="EMBL" id="QYBB01000003">
    <property type="protein sequence ID" value="RYC33211.1"/>
    <property type="molecule type" value="Genomic_DNA"/>
</dbReference>
<accession>A0A4Q2UD47</accession>
<dbReference type="CDD" id="cd03293">
    <property type="entry name" value="ABC_NrtD_SsuB_transporters"/>
    <property type="match status" value="1"/>
</dbReference>